<accession>A0A1V4I4M8</accession>
<dbReference type="OrthoDB" id="9978535at2"/>
<gene>
    <name evidence="1" type="ORF">CLOTH_19530</name>
</gene>
<dbReference type="RefSeq" id="WP_158080502.1">
    <property type="nucleotide sequence ID" value="NZ_MZGW01000011.1"/>
</dbReference>
<proteinExistence type="predicted"/>
<sequence>MILNWICLISILLLVAQLMMFFYVSAVSDFKVKKTIRTRRVSTPNYYEEYKIAK</sequence>
<dbReference type="AlphaFoldDB" id="A0A1V4I4M8"/>
<dbReference type="Proteomes" id="UP000190140">
    <property type="component" value="Unassembled WGS sequence"/>
</dbReference>
<keyword evidence="2" id="KW-1185">Reference proteome</keyword>
<comment type="caution">
    <text evidence="1">The sequence shown here is derived from an EMBL/GenBank/DDBJ whole genome shotgun (WGS) entry which is preliminary data.</text>
</comment>
<evidence type="ECO:0000313" key="2">
    <source>
        <dbReference type="Proteomes" id="UP000190140"/>
    </source>
</evidence>
<evidence type="ECO:0000313" key="1">
    <source>
        <dbReference type="EMBL" id="OPJ54834.1"/>
    </source>
</evidence>
<protein>
    <submittedName>
        <fullName evidence="1">Uncharacterized protein</fullName>
    </submittedName>
</protein>
<reference evidence="1 2" key="1">
    <citation type="submission" date="2017-03" db="EMBL/GenBank/DDBJ databases">
        <title>Genome sequence of Clostridium thermoalcaliphilum DSM 7309.</title>
        <authorList>
            <person name="Poehlein A."/>
            <person name="Daniel R."/>
        </authorList>
    </citation>
    <scope>NUCLEOTIDE SEQUENCE [LARGE SCALE GENOMIC DNA]</scope>
    <source>
        <strain evidence="1 2">DSM 7309</strain>
    </source>
</reference>
<dbReference type="EMBL" id="MZGW01000011">
    <property type="protein sequence ID" value="OPJ54834.1"/>
    <property type="molecule type" value="Genomic_DNA"/>
</dbReference>
<name>A0A1V4I4M8_9FIRM</name>
<organism evidence="1 2">
    <name type="scientific">Alkalithermobacter paradoxus</name>
    <dbReference type="NCBI Taxonomy" id="29349"/>
    <lineage>
        <taxon>Bacteria</taxon>
        <taxon>Bacillati</taxon>
        <taxon>Bacillota</taxon>
        <taxon>Clostridia</taxon>
        <taxon>Peptostreptococcales</taxon>
        <taxon>Tepidibacteraceae</taxon>
        <taxon>Alkalithermobacter</taxon>
    </lineage>
</organism>
<dbReference type="STRING" id="29349.CLOTH_19530"/>